<dbReference type="PROSITE" id="PS00108">
    <property type="entry name" value="PROTEIN_KINASE_ST"/>
    <property type="match status" value="1"/>
</dbReference>
<keyword evidence="14" id="KW-1185">Reference proteome</keyword>
<comment type="similarity">
    <text evidence="1">Belongs to the protein kinase superfamily. TKL Ser/Thr protein kinase family. RAF subfamily.</text>
</comment>
<dbReference type="SUPFAM" id="SSF56112">
    <property type="entry name" value="Protein kinase-like (PK-like)"/>
    <property type="match status" value="1"/>
</dbReference>
<evidence type="ECO:0000313" key="14">
    <source>
        <dbReference type="Proteomes" id="UP001642260"/>
    </source>
</evidence>
<dbReference type="GO" id="GO:0005524">
    <property type="term" value="F:ATP binding"/>
    <property type="evidence" value="ECO:0007669"/>
    <property type="project" value="UniProtKB-KW"/>
</dbReference>
<dbReference type="InterPro" id="IPR002912">
    <property type="entry name" value="ACT_dom"/>
</dbReference>
<evidence type="ECO:0000256" key="6">
    <source>
        <dbReference type="ARBA" id="ARBA00022777"/>
    </source>
</evidence>
<dbReference type="InterPro" id="IPR001245">
    <property type="entry name" value="Ser-Thr/Tyr_kinase_cat_dom"/>
</dbReference>
<evidence type="ECO:0000256" key="2">
    <source>
        <dbReference type="ARBA" id="ARBA00012513"/>
    </source>
</evidence>
<evidence type="ECO:0000256" key="3">
    <source>
        <dbReference type="ARBA" id="ARBA00022527"/>
    </source>
</evidence>
<dbReference type="InterPro" id="IPR000719">
    <property type="entry name" value="Prot_kinase_dom"/>
</dbReference>
<dbReference type="EMBL" id="CAKOAT010165155">
    <property type="protein sequence ID" value="CAH8350116.1"/>
    <property type="molecule type" value="Genomic_DNA"/>
</dbReference>
<dbReference type="FunFam" id="3.30.200.20:FF:000060">
    <property type="entry name" value="Serine/threonine-protein kinase isoform 1"/>
    <property type="match status" value="1"/>
</dbReference>
<keyword evidence="3" id="KW-0723">Serine/threonine-protein kinase</keyword>
<evidence type="ECO:0000256" key="8">
    <source>
        <dbReference type="ARBA" id="ARBA00047899"/>
    </source>
</evidence>
<dbReference type="CDD" id="cd13999">
    <property type="entry name" value="STKc_MAP3K-like"/>
    <property type="match status" value="1"/>
</dbReference>
<evidence type="ECO:0000256" key="9">
    <source>
        <dbReference type="ARBA" id="ARBA00048679"/>
    </source>
</evidence>
<dbReference type="InterPro" id="IPR045865">
    <property type="entry name" value="ACT-like_dom_sf"/>
</dbReference>
<feature type="domain" description="Protein kinase" evidence="11">
    <location>
        <begin position="311"/>
        <end position="590"/>
    </location>
</feature>
<sequence>MESSGSRANVAWTSQENPRQYRMKLDVFNEVLERLQESSYEEATLPDFEDQLWQHFNRLPARYALDVKVERAEDVLTHQRLLKLAEDPATRPVFEVRNVQVGTVYDLANKCFLSFFFFFSKTTFLFVAQVSPRNAAHDSADPALEEDAQSSSKPHGKGILATPTFGSSSNFEAITQGSKIVEVDDSAVNAALATRPMHEITFSTIDKPKLLNQLTSLLSELGLNIQEAHAFSTVDAFSLDVFVVDGWSQEETDGLKDALGKKILKLKDQLGSRQKAISFFERDNSSNYLIPACIEIPTDGTDEWEIDVKQLQIEKKVASGSYGDLHRGTYCSQEVAIKLLKPERVNTEMLREFAQEVYIMRKIRHKNIVQFLGACTLSPALCIVTEFMARGSIYDFLHKQKFAFKLQTLLKVALDVAKGVCYLHQNNIIHRDLKTANLLMDEHGFVKVADFGVARVQIESGVMTAETGTYRWMAPEVIEHKPYSHKADVFSYGIVIWELLTGHVRVLLTNISPHSTCLLKILTNCKWKQIPYAYLTPLQAAVGVVQKGLRPKIPKKTHPKVKGLLQRCWNQDPKERPEFEEIIEMLQQIMIEVGDEDPADKDKHCLGFLQAAFRKPRY</sequence>
<dbReference type="SUPFAM" id="SSF55021">
    <property type="entry name" value="ACT-like"/>
    <property type="match status" value="1"/>
</dbReference>
<dbReference type="PROSITE" id="PS50011">
    <property type="entry name" value="PROTEIN_KINASE_DOM"/>
    <property type="match status" value="1"/>
</dbReference>
<comment type="catalytic activity">
    <reaction evidence="9">
        <text>L-seryl-[protein] + ATP = O-phospho-L-seryl-[protein] + ADP + H(+)</text>
        <dbReference type="Rhea" id="RHEA:17989"/>
        <dbReference type="Rhea" id="RHEA-COMP:9863"/>
        <dbReference type="Rhea" id="RHEA-COMP:11604"/>
        <dbReference type="ChEBI" id="CHEBI:15378"/>
        <dbReference type="ChEBI" id="CHEBI:29999"/>
        <dbReference type="ChEBI" id="CHEBI:30616"/>
        <dbReference type="ChEBI" id="CHEBI:83421"/>
        <dbReference type="ChEBI" id="CHEBI:456216"/>
        <dbReference type="EC" id="2.7.11.1"/>
    </reaction>
</comment>
<dbReference type="PRINTS" id="PR00109">
    <property type="entry name" value="TYRKINASE"/>
</dbReference>
<dbReference type="AlphaFoldDB" id="A0ABC8K0H9"/>
<dbReference type="Pfam" id="PF07714">
    <property type="entry name" value="PK_Tyr_Ser-Thr"/>
    <property type="match status" value="1"/>
</dbReference>
<dbReference type="GO" id="GO:0004674">
    <property type="term" value="F:protein serine/threonine kinase activity"/>
    <property type="evidence" value="ECO:0007669"/>
    <property type="project" value="UniProtKB-KW"/>
</dbReference>
<keyword evidence="5" id="KW-0547">Nucleotide-binding</keyword>
<protein>
    <recommendedName>
        <fullName evidence="2">non-specific serine/threonine protein kinase</fullName>
        <ecNumber evidence="2">2.7.11.1</ecNumber>
    </recommendedName>
</protein>
<keyword evidence="6" id="KW-0418">Kinase</keyword>
<feature type="region of interest" description="Disordered" evidence="10">
    <location>
        <begin position="138"/>
        <end position="157"/>
    </location>
</feature>
<dbReference type="SMART" id="SM00220">
    <property type="entry name" value="S_TKc"/>
    <property type="match status" value="1"/>
</dbReference>
<dbReference type="PANTHER" id="PTHR44329:SF131">
    <property type="entry name" value="PROTEIN KINASE DOMAIN-CONTAINING PROTEIN"/>
    <property type="match status" value="1"/>
</dbReference>
<gene>
    <name evidence="13" type="ORF">ERUC_LOCUS17912</name>
</gene>
<keyword evidence="4" id="KW-0808">Transferase</keyword>
<dbReference type="InterPro" id="IPR051681">
    <property type="entry name" value="Ser/Thr_Kinases-Pseudokinases"/>
</dbReference>
<reference evidence="13 14" key="1">
    <citation type="submission" date="2022-03" db="EMBL/GenBank/DDBJ databases">
        <authorList>
            <person name="Macdonald S."/>
            <person name="Ahmed S."/>
            <person name="Newling K."/>
        </authorList>
    </citation>
    <scope>NUCLEOTIDE SEQUENCE [LARGE SCALE GENOMIC DNA]</scope>
</reference>
<organism evidence="13 14">
    <name type="scientific">Eruca vesicaria subsp. sativa</name>
    <name type="common">Garden rocket</name>
    <name type="synonym">Eruca sativa</name>
    <dbReference type="NCBI Taxonomy" id="29727"/>
    <lineage>
        <taxon>Eukaryota</taxon>
        <taxon>Viridiplantae</taxon>
        <taxon>Streptophyta</taxon>
        <taxon>Embryophyta</taxon>
        <taxon>Tracheophyta</taxon>
        <taxon>Spermatophyta</taxon>
        <taxon>Magnoliopsida</taxon>
        <taxon>eudicotyledons</taxon>
        <taxon>Gunneridae</taxon>
        <taxon>Pentapetalae</taxon>
        <taxon>rosids</taxon>
        <taxon>malvids</taxon>
        <taxon>Brassicales</taxon>
        <taxon>Brassicaceae</taxon>
        <taxon>Brassiceae</taxon>
        <taxon>Eruca</taxon>
    </lineage>
</organism>
<dbReference type="CDD" id="cd04928">
    <property type="entry name" value="ACT_TyrKc"/>
    <property type="match status" value="1"/>
</dbReference>
<dbReference type="PANTHER" id="PTHR44329">
    <property type="entry name" value="SERINE/THREONINE-PROTEIN KINASE TNNI3K-RELATED"/>
    <property type="match status" value="1"/>
</dbReference>
<dbReference type="Gene3D" id="3.30.200.20">
    <property type="entry name" value="Phosphorylase Kinase, domain 1"/>
    <property type="match status" value="1"/>
</dbReference>
<evidence type="ECO:0000256" key="5">
    <source>
        <dbReference type="ARBA" id="ARBA00022741"/>
    </source>
</evidence>
<evidence type="ECO:0000256" key="7">
    <source>
        <dbReference type="ARBA" id="ARBA00022840"/>
    </source>
</evidence>
<name>A0ABC8K0H9_ERUVS</name>
<dbReference type="Gene3D" id="1.10.510.10">
    <property type="entry name" value="Transferase(Phosphotransferase) domain 1"/>
    <property type="match status" value="1"/>
</dbReference>
<comment type="caution">
    <text evidence="13">The sequence shown here is derived from an EMBL/GenBank/DDBJ whole genome shotgun (WGS) entry which is preliminary data.</text>
</comment>
<dbReference type="InterPro" id="IPR008271">
    <property type="entry name" value="Ser/Thr_kinase_AS"/>
</dbReference>
<evidence type="ECO:0000259" key="11">
    <source>
        <dbReference type="PROSITE" id="PS50011"/>
    </source>
</evidence>
<dbReference type="EC" id="2.7.11.1" evidence="2"/>
<dbReference type="PROSITE" id="PS51671">
    <property type="entry name" value="ACT"/>
    <property type="match status" value="1"/>
</dbReference>
<evidence type="ECO:0000259" key="12">
    <source>
        <dbReference type="PROSITE" id="PS51671"/>
    </source>
</evidence>
<dbReference type="InterPro" id="IPR011009">
    <property type="entry name" value="Kinase-like_dom_sf"/>
</dbReference>
<dbReference type="Proteomes" id="UP001642260">
    <property type="component" value="Unassembled WGS sequence"/>
</dbReference>
<comment type="catalytic activity">
    <reaction evidence="8">
        <text>L-threonyl-[protein] + ATP = O-phospho-L-threonyl-[protein] + ADP + H(+)</text>
        <dbReference type="Rhea" id="RHEA:46608"/>
        <dbReference type="Rhea" id="RHEA-COMP:11060"/>
        <dbReference type="Rhea" id="RHEA-COMP:11605"/>
        <dbReference type="ChEBI" id="CHEBI:15378"/>
        <dbReference type="ChEBI" id="CHEBI:30013"/>
        <dbReference type="ChEBI" id="CHEBI:30616"/>
        <dbReference type="ChEBI" id="CHEBI:61977"/>
        <dbReference type="ChEBI" id="CHEBI:456216"/>
        <dbReference type="EC" id="2.7.11.1"/>
    </reaction>
</comment>
<evidence type="ECO:0000256" key="10">
    <source>
        <dbReference type="SAM" id="MobiDB-lite"/>
    </source>
</evidence>
<evidence type="ECO:0000256" key="1">
    <source>
        <dbReference type="ARBA" id="ARBA00010507"/>
    </source>
</evidence>
<accession>A0ABC8K0H9</accession>
<keyword evidence="7" id="KW-0067">ATP-binding</keyword>
<evidence type="ECO:0000256" key="4">
    <source>
        <dbReference type="ARBA" id="ARBA00022679"/>
    </source>
</evidence>
<feature type="domain" description="ACT" evidence="12">
    <location>
        <begin position="199"/>
        <end position="274"/>
    </location>
</feature>
<evidence type="ECO:0000313" key="13">
    <source>
        <dbReference type="EMBL" id="CAH8350116.1"/>
    </source>
</evidence>
<proteinExistence type="inferred from homology"/>